<keyword evidence="5 6" id="KW-0472">Membrane</keyword>
<feature type="domain" description="EamA" evidence="7">
    <location>
        <begin position="161"/>
        <end position="299"/>
    </location>
</feature>
<feature type="transmembrane region" description="Helical" evidence="6">
    <location>
        <begin position="41"/>
        <end position="60"/>
    </location>
</feature>
<dbReference type="RefSeq" id="WP_344765550.1">
    <property type="nucleotide sequence ID" value="NZ_BAABAK010000004.1"/>
</dbReference>
<evidence type="ECO:0000256" key="1">
    <source>
        <dbReference type="ARBA" id="ARBA00004141"/>
    </source>
</evidence>
<feature type="transmembrane region" description="Helical" evidence="6">
    <location>
        <begin position="160"/>
        <end position="180"/>
    </location>
</feature>
<feature type="transmembrane region" description="Helical" evidence="6">
    <location>
        <begin position="283"/>
        <end position="302"/>
    </location>
</feature>
<comment type="caution">
    <text evidence="8">The sequence shown here is derived from an EMBL/GenBank/DDBJ whole genome shotgun (WGS) entry which is preliminary data.</text>
</comment>
<sequence>MVRFKVSNKKLLVICAFIAIYFIWGTSYLAISFALKGFMPFTISALRYLAAGIILSAWICYKKTKLPKPKDIKILIISGVLMLTGGSGLVVVGEQYISSGAAAVIVATEPLFFLLLDRSRWTFYFADKRIITGLIIGFVGIVLFTYFAPDNKTEIQSHPIFGAVITILSAISWVIGVLYANKNLSSTNSTMVNSAVQLISGGICSSFIAGLMGEWPHLLLRPIPTIAWIGLIYLVIMGSLLAYLSFNYLVTVQPPAIVSTHTYVNPIIAILMGWMLASENVSVWQLAAVVFVLGGVLITQIFKPK</sequence>
<dbReference type="SUPFAM" id="SSF103481">
    <property type="entry name" value="Multidrug resistance efflux transporter EmrE"/>
    <property type="match status" value="2"/>
</dbReference>
<keyword evidence="9" id="KW-1185">Reference proteome</keyword>
<organism evidence="8 9">
    <name type="scientific">Pedobacter ginsengiterrae</name>
    <dbReference type="NCBI Taxonomy" id="871696"/>
    <lineage>
        <taxon>Bacteria</taxon>
        <taxon>Pseudomonadati</taxon>
        <taxon>Bacteroidota</taxon>
        <taxon>Sphingobacteriia</taxon>
        <taxon>Sphingobacteriales</taxon>
        <taxon>Sphingobacteriaceae</taxon>
        <taxon>Pedobacter</taxon>
    </lineage>
</organism>
<evidence type="ECO:0000256" key="5">
    <source>
        <dbReference type="ARBA" id="ARBA00023136"/>
    </source>
</evidence>
<evidence type="ECO:0000259" key="7">
    <source>
        <dbReference type="Pfam" id="PF00892"/>
    </source>
</evidence>
<accession>A0ABP7P2F6</accession>
<name>A0ABP7P2F6_9SPHI</name>
<dbReference type="InterPro" id="IPR037185">
    <property type="entry name" value="EmrE-like"/>
</dbReference>
<reference evidence="9" key="1">
    <citation type="journal article" date="2019" name="Int. J. Syst. Evol. Microbiol.">
        <title>The Global Catalogue of Microorganisms (GCM) 10K type strain sequencing project: providing services to taxonomists for standard genome sequencing and annotation.</title>
        <authorList>
            <consortium name="The Broad Institute Genomics Platform"/>
            <consortium name="The Broad Institute Genome Sequencing Center for Infectious Disease"/>
            <person name="Wu L."/>
            <person name="Ma J."/>
        </authorList>
    </citation>
    <scope>NUCLEOTIDE SEQUENCE [LARGE SCALE GENOMIC DNA]</scope>
    <source>
        <strain evidence="9">JCM 17338</strain>
    </source>
</reference>
<evidence type="ECO:0000313" key="9">
    <source>
        <dbReference type="Proteomes" id="UP001501081"/>
    </source>
</evidence>
<evidence type="ECO:0000256" key="2">
    <source>
        <dbReference type="ARBA" id="ARBA00007362"/>
    </source>
</evidence>
<gene>
    <name evidence="8" type="primary">yedA_1</name>
    <name evidence="8" type="ORF">GCM10022246_10160</name>
</gene>
<feature type="domain" description="EamA" evidence="7">
    <location>
        <begin position="13"/>
        <end position="145"/>
    </location>
</feature>
<evidence type="ECO:0000256" key="3">
    <source>
        <dbReference type="ARBA" id="ARBA00022692"/>
    </source>
</evidence>
<dbReference type="PANTHER" id="PTHR32322">
    <property type="entry name" value="INNER MEMBRANE TRANSPORTER"/>
    <property type="match status" value="1"/>
</dbReference>
<feature type="transmembrane region" description="Helical" evidence="6">
    <location>
        <begin position="128"/>
        <end position="148"/>
    </location>
</feature>
<comment type="subcellular location">
    <subcellularLocation>
        <location evidence="1">Membrane</location>
        <topology evidence="1">Multi-pass membrane protein</topology>
    </subcellularLocation>
</comment>
<keyword evidence="4 6" id="KW-1133">Transmembrane helix</keyword>
<dbReference type="InterPro" id="IPR050638">
    <property type="entry name" value="AA-Vitamin_Transporters"/>
</dbReference>
<feature type="transmembrane region" description="Helical" evidence="6">
    <location>
        <begin position="96"/>
        <end position="116"/>
    </location>
</feature>
<comment type="similarity">
    <text evidence="2">Belongs to the EamA transporter family.</text>
</comment>
<evidence type="ECO:0000256" key="6">
    <source>
        <dbReference type="SAM" id="Phobius"/>
    </source>
</evidence>
<dbReference type="EMBL" id="BAABAK010000004">
    <property type="protein sequence ID" value="GAA3958583.1"/>
    <property type="molecule type" value="Genomic_DNA"/>
</dbReference>
<protein>
    <submittedName>
        <fullName evidence="8">Drug/metabolite exporter YedA</fullName>
    </submittedName>
</protein>
<feature type="transmembrane region" description="Helical" evidence="6">
    <location>
        <begin position="225"/>
        <end position="244"/>
    </location>
</feature>
<feature type="transmembrane region" description="Helical" evidence="6">
    <location>
        <begin position="12"/>
        <end position="35"/>
    </location>
</feature>
<feature type="transmembrane region" description="Helical" evidence="6">
    <location>
        <begin position="72"/>
        <end position="90"/>
    </location>
</feature>
<evidence type="ECO:0000313" key="8">
    <source>
        <dbReference type="EMBL" id="GAA3958583.1"/>
    </source>
</evidence>
<dbReference type="InterPro" id="IPR000620">
    <property type="entry name" value="EamA_dom"/>
</dbReference>
<feature type="transmembrane region" description="Helical" evidence="6">
    <location>
        <begin position="192"/>
        <end position="213"/>
    </location>
</feature>
<dbReference type="Pfam" id="PF00892">
    <property type="entry name" value="EamA"/>
    <property type="match status" value="2"/>
</dbReference>
<dbReference type="PANTHER" id="PTHR32322:SF2">
    <property type="entry name" value="EAMA DOMAIN-CONTAINING PROTEIN"/>
    <property type="match status" value="1"/>
</dbReference>
<keyword evidence="3 6" id="KW-0812">Transmembrane</keyword>
<evidence type="ECO:0000256" key="4">
    <source>
        <dbReference type="ARBA" id="ARBA00022989"/>
    </source>
</evidence>
<proteinExistence type="inferred from homology"/>
<dbReference type="Proteomes" id="UP001501081">
    <property type="component" value="Unassembled WGS sequence"/>
</dbReference>
<feature type="transmembrane region" description="Helical" evidence="6">
    <location>
        <begin position="256"/>
        <end position="277"/>
    </location>
</feature>